<reference evidence="2 3" key="1">
    <citation type="submission" date="2016-11" db="EMBL/GenBank/DDBJ databases">
        <authorList>
            <person name="Jaros S."/>
            <person name="Januszkiewicz K."/>
            <person name="Wedrychowicz H."/>
        </authorList>
    </citation>
    <scope>NUCLEOTIDE SEQUENCE [LARGE SCALE GENOMIC DNA]</scope>
    <source>
        <strain evidence="2 3">DSM 21758</strain>
    </source>
</reference>
<dbReference type="Proteomes" id="UP000184310">
    <property type="component" value="Unassembled WGS sequence"/>
</dbReference>
<gene>
    <name evidence="2" type="ORF">SAMN02745163_04011</name>
</gene>
<evidence type="ECO:0000313" key="3">
    <source>
        <dbReference type="Proteomes" id="UP000184310"/>
    </source>
</evidence>
<dbReference type="InterPro" id="IPR038062">
    <property type="entry name" value="ScdA-like_N_sf"/>
</dbReference>
<accession>A0A1M6TEK8</accession>
<dbReference type="STRING" id="1121302.SAMN02745163_04011"/>
<dbReference type="RefSeq" id="WP_072992419.1">
    <property type="nucleotide sequence ID" value="NZ_FQZB01000020.1"/>
</dbReference>
<dbReference type="AlphaFoldDB" id="A0A1M6TEK8"/>
<dbReference type="SUPFAM" id="SSF140683">
    <property type="entry name" value="SP0561-like"/>
    <property type="match status" value="1"/>
</dbReference>
<name>A0A1M6TEK8_9CLOT</name>
<dbReference type="InterPro" id="IPR023883">
    <property type="entry name" value="CHP03980_redox-disulphide"/>
</dbReference>
<organism evidence="2 3">
    <name type="scientific">Clostridium cavendishii DSM 21758</name>
    <dbReference type="NCBI Taxonomy" id="1121302"/>
    <lineage>
        <taxon>Bacteria</taxon>
        <taxon>Bacillati</taxon>
        <taxon>Bacillota</taxon>
        <taxon>Clostridia</taxon>
        <taxon>Eubacteriales</taxon>
        <taxon>Clostridiaceae</taxon>
        <taxon>Clostridium</taxon>
    </lineage>
</organism>
<dbReference type="EMBL" id="FQZB01000020">
    <property type="protein sequence ID" value="SHK55391.1"/>
    <property type="molecule type" value="Genomic_DNA"/>
</dbReference>
<sequence>MITKDMTIGEVVRENPDKAEVLMSFGMGCVGCPSAQSETIEEASIVHGLNLEALLEALNK</sequence>
<dbReference type="Gene3D" id="1.10.3910.10">
    <property type="entry name" value="SP0561-like"/>
    <property type="match status" value="1"/>
</dbReference>
<dbReference type="PANTHER" id="PTHR39341">
    <property type="entry name" value="BSL7085 PROTEIN"/>
    <property type="match status" value="1"/>
</dbReference>
<keyword evidence="3" id="KW-1185">Reference proteome</keyword>
<protein>
    <submittedName>
        <fullName evidence="2">Hybrid cluster protein-associated redox disulfide domain-containing protein</fullName>
    </submittedName>
</protein>
<feature type="domain" description="DUF1858" evidence="1">
    <location>
        <begin position="2"/>
        <end position="54"/>
    </location>
</feature>
<dbReference type="InterPro" id="IPR015077">
    <property type="entry name" value="DUF1858"/>
</dbReference>
<dbReference type="NCBIfam" id="TIGR03980">
    <property type="entry name" value="prismane_assoc"/>
    <property type="match status" value="1"/>
</dbReference>
<evidence type="ECO:0000313" key="2">
    <source>
        <dbReference type="EMBL" id="SHK55391.1"/>
    </source>
</evidence>
<evidence type="ECO:0000259" key="1">
    <source>
        <dbReference type="Pfam" id="PF08984"/>
    </source>
</evidence>
<dbReference type="Pfam" id="PF08984">
    <property type="entry name" value="DUF1858"/>
    <property type="match status" value="1"/>
</dbReference>
<proteinExistence type="predicted"/>
<dbReference type="PANTHER" id="PTHR39341:SF1">
    <property type="entry name" value="DUF1858 DOMAIN-CONTAINING PROTEIN"/>
    <property type="match status" value="1"/>
</dbReference>